<evidence type="ECO:0000313" key="3">
    <source>
        <dbReference type="Proteomes" id="UP000182002"/>
    </source>
</evidence>
<name>A0A1F8DND8_9BACT</name>
<gene>
    <name evidence="2" type="ORF">A3J77_00410</name>
</gene>
<reference evidence="2 3" key="1">
    <citation type="journal article" date="2016" name="Nat. Commun.">
        <title>Thousands of microbial genomes shed light on interconnected biogeochemical processes in an aquifer system.</title>
        <authorList>
            <person name="Anantharaman K."/>
            <person name="Brown C.T."/>
            <person name="Hug L.A."/>
            <person name="Sharon I."/>
            <person name="Castelle C.J."/>
            <person name="Probst A.J."/>
            <person name="Thomas B.C."/>
            <person name="Singh A."/>
            <person name="Wilkins M.J."/>
            <person name="Karaoz U."/>
            <person name="Brodie E.L."/>
            <person name="Williams K.H."/>
            <person name="Hubbard S.S."/>
            <person name="Banfield J.F."/>
        </authorList>
    </citation>
    <scope>NUCLEOTIDE SEQUENCE [LARGE SCALE GENOMIC DNA]</scope>
</reference>
<accession>A0A1F8DND8</accession>
<feature type="transmembrane region" description="Helical" evidence="1">
    <location>
        <begin position="83"/>
        <end position="107"/>
    </location>
</feature>
<dbReference type="GO" id="GO:0008381">
    <property type="term" value="F:mechanosensitive monoatomic ion channel activity"/>
    <property type="evidence" value="ECO:0007669"/>
    <property type="project" value="InterPro"/>
</dbReference>
<dbReference type="PANTHER" id="PTHR30221:SF1">
    <property type="entry name" value="SMALL-CONDUCTANCE MECHANOSENSITIVE CHANNEL"/>
    <property type="match status" value="1"/>
</dbReference>
<protein>
    <recommendedName>
        <fullName evidence="4">Small-conductance mechanosensitive ion channel</fullName>
    </recommendedName>
</protein>
<dbReference type="Pfam" id="PF05552">
    <property type="entry name" value="MS_channel_1st_1"/>
    <property type="match status" value="2"/>
</dbReference>
<dbReference type="InterPro" id="IPR045275">
    <property type="entry name" value="MscS_archaea/bacteria_type"/>
</dbReference>
<keyword evidence="1" id="KW-0812">Transmembrane</keyword>
<organism evidence="2 3">
    <name type="scientific">Candidatus Wolfebacteria bacterium RBG_13_41_7</name>
    <dbReference type="NCBI Taxonomy" id="1802554"/>
    <lineage>
        <taxon>Bacteria</taxon>
        <taxon>Candidatus Wolfeibacteriota</taxon>
    </lineage>
</organism>
<dbReference type="AlphaFoldDB" id="A0A1F8DND8"/>
<feature type="transmembrane region" description="Helical" evidence="1">
    <location>
        <begin position="161"/>
        <end position="186"/>
    </location>
</feature>
<evidence type="ECO:0008006" key="4">
    <source>
        <dbReference type="Google" id="ProtNLM"/>
    </source>
</evidence>
<evidence type="ECO:0000256" key="1">
    <source>
        <dbReference type="SAM" id="Phobius"/>
    </source>
</evidence>
<dbReference type="PANTHER" id="PTHR30221">
    <property type="entry name" value="SMALL-CONDUCTANCE MECHANOSENSITIVE CHANNEL"/>
    <property type="match status" value="1"/>
</dbReference>
<feature type="transmembrane region" description="Helical" evidence="1">
    <location>
        <begin position="192"/>
        <end position="217"/>
    </location>
</feature>
<proteinExistence type="predicted"/>
<keyword evidence="1" id="KW-1133">Transmembrane helix</keyword>
<dbReference type="InterPro" id="IPR008910">
    <property type="entry name" value="MSC_TM_helix"/>
</dbReference>
<feature type="transmembrane region" description="Helical" evidence="1">
    <location>
        <begin position="17"/>
        <end position="42"/>
    </location>
</feature>
<comment type="caution">
    <text evidence="2">The sequence shown here is derived from an EMBL/GenBank/DDBJ whole genome shotgun (WGS) entry which is preliminary data.</text>
</comment>
<evidence type="ECO:0000313" key="2">
    <source>
        <dbReference type="EMBL" id="OGM89936.1"/>
    </source>
</evidence>
<dbReference type="EMBL" id="MGIO01000013">
    <property type="protein sequence ID" value="OGM89936.1"/>
    <property type="molecule type" value="Genomic_DNA"/>
</dbReference>
<feature type="transmembrane region" description="Helical" evidence="1">
    <location>
        <begin position="119"/>
        <end position="140"/>
    </location>
</feature>
<dbReference type="Gene3D" id="1.10.287.1260">
    <property type="match status" value="1"/>
</dbReference>
<keyword evidence="1" id="KW-0472">Membrane</keyword>
<dbReference type="Proteomes" id="UP000182002">
    <property type="component" value="Unassembled WGS sequence"/>
</dbReference>
<sequence length="227" mass="24220">MVIQSWTEILVAALQNVWYGVVSFLPSLVGALIVLAIGLVIASVVKTIIEKIIAALKVDAGLRKIGLAPFFERAGLQINSGKFLGLLVYWFLVIVFVLAVTDILGLYGISLFLKDVLSYLPNIIVAVLIMLASVIVANFLKSLVRTTVLSAGLPSSRFLGALAWWTVAVFGLLAALIQVGVAVSLINTLVTGFVAMIALAGGIAFGIGGKDYAAYLLEKLKRETEDR</sequence>